<dbReference type="InterPro" id="IPR002889">
    <property type="entry name" value="WSC_carb-bd"/>
</dbReference>
<evidence type="ECO:0000256" key="6">
    <source>
        <dbReference type="ARBA" id="ARBA00023180"/>
    </source>
</evidence>
<reference evidence="9" key="1">
    <citation type="submission" date="2021-12" db="EMBL/GenBank/DDBJ databases">
        <authorList>
            <person name="Zaccaron A."/>
            <person name="Stergiopoulos I."/>
        </authorList>
    </citation>
    <scope>NUCLEOTIDE SEQUENCE</scope>
    <source>
        <strain evidence="9">Race5_Kim</strain>
    </source>
</reference>
<gene>
    <name evidence="9" type="ORF">CLAFUR5_09579</name>
</gene>
<protein>
    <submittedName>
        <fullName evidence="9">WSC domain-containing protein</fullName>
    </submittedName>
</protein>
<evidence type="ECO:0000256" key="5">
    <source>
        <dbReference type="ARBA" id="ARBA00023136"/>
    </source>
</evidence>
<dbReference type="PANTHER" id="PTHR24269:SF16">
    <property type="entry name" value="PROTEIN SLG1"/>
    <property type="match status" value="1"/>
</dbReference>
<dbReference type="PANTHER" id="PTHR24269">
    <property type="entry name" value="KREMEN PROTEIN"/>
    <property type="match status" value="1"/>
</dbReference>
<dbReference type="AlphaFoldDB" id="A0A9Q8PGD1"/>
<keyword evidence="5" id="KW-0472">Membrane</keyword>
<evidence type="ECO:0000256" key="3">
    <source>
        <dbReference type="ARBA" id="ARBA00022729"/>
    </source>
</evidence>
<sequence>MLSTLIGALLGSAISISAQDTSIVYPTTAAPTATTVPSLNGYTFAGCWNETDRLTEGGGARALQGNTTASNTLTPSSCISFCASLKPATSFAGLEYGRECYCSNYLSPFTVELNASMCNFACNGNASEICGGEGTISLYNKTGDVKSEGVRIGKGAGA</sequence>
<feature type="signal peptide" evidence="7">
    <location>
        <begin position="1"/>
        <end position="18"/>
    </location>
</feature>
<evidence type="ECO:0000256" key="2">
    <source>
        <dbReference type="ARBA" id="ARBA00022692"/>
    </source>
</evidence>
<dbReference type="Pfam" id="PF01822">
    <property type="entry name" value="WSC"/>
    <property type="match status" value="1"/>
</dbReference>
<dbReference type="RefSeq" id="XP_047766297.1">
    <property type="nucleotide sequence ID" value="XM_047908727.1"/>
</dbReference>
<keyword evidence="3 7" id="KW-0732">Signal</keyword>
<keyword evidence="10" id="KW-1185">Reference proteome</keyword>
<dbReference type="EMBL" id="CP090171">
    <property type="protein sequence ID" value="UJO21931.1"/>
    <property type="molecule type" value="Genomic_DNA"/>
</dbReference>
<comment type="subcellular location">
    <subcellularLocation>
        <location evidence="1">Membrane</location>
        <topology evidence="1">Single-pass membrane protein</topology>
    </subcellularLocation>
</comment>
<evidence type="ECO:0000259" key="8">
    <source>
        <dbReference type="PROSITE" id="PS51212"/>
    </source>
</evidence>
<dbReference type="Proteomes" id="UP000756132">
    <property type="component" value="Chromosome 9"/>
</dbReference>
<accession>A0A9Q8PGD1</accession>
<evidence type="ECO:0000256" key="7">
    <source>
        <dbReference type="SAM" id="SignalP"/>
    </source>
</evidence>
<dbReference type="OrthoDB" id="5985073at2759"/>
<evidence type="ECO:0000256" key="1">
    <source>
        <dbReference type="ARBA" id="ARBA00004167"/>
    </source>
</evidence>
<proteinExistence type="predicted"/>
<name>A0A9Q8PGD1_PASFU</name>
<keyword evidence="6" id="KW-0325">Glycoprotein</keyword>
<reference evidence="9" key="2">
    <citation type="journal article" date="2022" name="Microb. Genom.">
        <title>A chromosome-scale genome assembly of the tomato pathogen Cladosporium fulvum reveals a compartmentalized genome architecture and the presence of a dispensable chromosome.</title>
        <authorList>
            <person name="Zaccaron A.Z."/>
            <person name="Chen L.H."/>
            <person name="Samaras A."/>
            <person name="Stergiopoulos I."/>
        </authorList>
    </citation>
    <scope>NUCLEOTIDE SEQUENCE</scope>
    <source>
        <strain evidence="9">Race5_Kim</strain>
    </source>
</reference>
<organism evidence="9 10">
    <name type="scientific">Passalora fulva</name>
    <name type="common">Tomato leaf mold</name>
    <name type="synonym">Cladosporium fulvum</name>
    <dbReference type="NCBI Taxonomy" id="5499"/>
    <lineage>
        <taxon>Eukaryota</taxon>
        <taxon>Fungi</taxon>
        <taxon>Dikarya</taxon>
        <taxon>Ascomycota</taxon>
        <taxon>Pezizomycotina</taxon>
        <taxon>Dothideomycetes</taxon>
        <taxon>Dothideomycetidae</taxon>
        <taxon>Mycosphaerellales</taxon>
        <taxon>Mycosphaerellaceae</taxon>
        <taxon>Fulvia</taxon>
    </lineage>
</organism>
<evidence type="ECO:0000313" key="10">
    <source>
        <dbReference type="Proteomes" id="UP000756132"/>
    </source>
</evidence>
<dbReference type="InterPro" id="IPR051836">
    <property type="entry name" value="Kremen_rcpt"/>
</dbReference>
<dbReference type="PROSITE" id="PS51212">
    <property type="entry name" value="WSC"/>
    <property type="match status" value="1"/>
</dbReference>
<dbReference type="KEGG" id="ffu:CLAFUR5_09579"/>
<keyword evidence="2" id="KW-0812">Transmembrane</keyword>
<evidence type="ECO:0000256" key="4">
    <source>
        <dbReference type="ARBA" id="ARBA00022989"/>
    </source>
</evidence>
<dbReference type="GeneID" id="71989457"/>
<dbReference type="GO" id="GO:0005886">
    <property type="term" value="C:plasma membrane"/>
    <property type="evidence" value="ECO:0007669"/>
    <property type="project" value="TreeGrafter"/>
</dbReference>
<feature type="domain" description="WSC" evidence="8">
    <location>
        <begin position="41"/>
        <end position="142"/>
    </location>
</feature>
<evidence type="ECO:0000313" key="9">
    <source>
        <dbReference type="EMBL" id="UJO21931.1"/>
    </source>
</evidence>
<feature type="chain" id="PRO_5040494107" evidence="7">
    <location>
        <begin position="19"/>
        <end position="158"/>
    </location>
</feature>
<dbReference type="SMART" id="SM00321">
    <property type="entry name" value="WSC"/>
    <property type="match status" value="1"/>
</dbReference>
<keyword evidence="4" id="KW-1133">Transmembrane helix</keyword>